<keyword evidence="3" id="KW-1003">Cell membrane</keyword>
<evidence type="ECO:0000256" key="5">
    <source>
        <dbReference type="ARBA" id="ARBA00022989"/>
    </source>
</evidence>
<sequence length="288" mass="32188">MARSSYDYPGYERAGARYWTKTTLLYAGLGLGALWMTLPFWWTFTTSLSANPTAGAVSFLPAEVTLQNFTTLWERDDIMLVRWFANSVVVAVAVTAFNVTFDSLAGYALAKVDFWGREKLFLVFMSTMMIPAMVTLIPVYIILVELGWTNTYQGLIVPLIANPFGIFLLRQHFRSLPSALGDAAKIDGCNEFQTFYKVYLPLAKPALATLAIFTFMGAWKNFQWPLIIASNQDMYTLPVALFAVRNQYFAEWGLMMAAALIIVAPVVIAFLAAQNYFIRGMSLSGMKG</sequence>
<keyword evidence="2 7" id="KW-0813">Transport</keyword>
<dbReference type="InterPro" id="IPR035906">
    <property type="entry name" value="MetI-like_sf"/>
</dbReference>
<keyword evidence="6 7" id="KW-0472">Membrane</keyword>
<dbReference type="PANTHER" id="PTHR43744">
    <property type="entry name" value="ABC TRANSPORTER PERMEASE PROTEIN MG189-RELATED-RELATED"/>
    <property type="match status" value="1"/>
</dbReference>
<gene>
    <name evidence="9" type="ORF">ACFPJ5_17455</name>
</gene>
<comment type="caution">
    <text evidence="9">The sequence shown here is derived from an EMBL/GenBank/DDBJ whole genome shotgun (WGS) entry which is preliminary data.</text>
</comment>
<evidence type="ECO:0000256" key="4">
    <source>
        <dbReference type="ARBA" id="ARBA00022692"/>
    </source>
</evidence>
<dbReference type="AlphaFoldDB" id="A0ABD5RG39"/>
<name>A0ABD5RG39_9EURY</name>
<feature type="transmembrane region" description="Helical" evidence="7">
    <location>
        <begin position="198"/>
        <end position="219"/>
    </location>
</feature>
<evidence type="ECO:0000256" key="6">
    <source>
        <dbReference type="ARBA" id="ARBA00023136"/>
    </source>
</evidence>
<dbReference type="InterPro" id="IPR000515">
    <property type="entry name" value="MetI-like"/>
</dbReference>
<proteinExistence type="inferred from homology"/>
<dbReference type="Pfam" id="PF00528">
    <property type="entry name" value="BPD_transp_1"/>
    <property type="match status" value="1"/>
</dbReference>
<protein>
    <submittedName>
        <fullName evidence="9">Carbohydrate ABC transporter permease</fullName>
    </submittedName>
</protein>
<feature type="transmembrane region" description="Helical" evidence="7">
    <location>
        <begin position="252"/>
        <end position="278"/>
    </location>
</feature>
<feature type="transmembrane region" description="Helical" evidence="7">
    <location>
        <begin position="121"/>
        <end position="144"/>
    </location>
</feature>
<dbReference type="RefSeq" id="WP_227231283.1">
    <property type="nucleotide sequence ID" value="NZ_JAJCVJ010000003.1"/>
</dbReference>
<feature type="transmembrane region" description="Helical" evidence="7">
    <location>
        <begin position="150"/>
        <end position="169"/>
    </location>
</feature>
<dbReference type="CDD" id="cd06261">
    <property type="entry name" value="TM_PBP2"/>
    <property type="match status" value="1"/>
</dbReference>
<evidence type="ECO:0000256" key="7">
    <source>
        <dbReference type="RuleBase" id="RU363032"/>
    </source>
</evidence>
<feature type="domain" description="ABC transmembrane type-1" evidence="8">
    <location>
        <begin position="84"/>
        <end position="273"/>
    </location>
</feature>
<feature type="transmembrane region" description="Helical" evidence="7">
    <location>
        <begin position="83"/>
        <end position="109"/>
    </location>
</feature>
<evidence type="ECO:0000313" key="9">
    <source>
        <dbReference type="EMBL" id="MFC5368712.1"/>
    </source>
</evidence>
<dbReference type="SUPFAM" id="SSF161098">
    <property type="entry name" value="MetI-like"/>
    <property type="match status" value="1"/>
</dbReference>
<reference evidence="9 10" key="1">
    <citation type="journal article" date="2019" name="Int. J. Syst. Evol. Microbiol.">
        <title>The Global Catalogue of Microorganisms (GCM) 10K type strain sequencing project: providing services to taxonomists for standard genome sequencing and annotation.</title>
        <authorList>
            <consortium name="The Broad Institute Genomics Platform"/>
            <consortium name="The Broad Institute Genome Sequencing Center for Infectious Disease"/>
            <person name="Wu L."/>
            <person name="Ma J."/>
        </authorList>
    </citation>
    <scope>NUCLEOTIDE SEQUENCE [LARGE SCALE GENOMIC DNA]</scope>
    <source>
        <strain evidence="9 10">CGMCC 1.12237</strain>
    </source>
</reference>
<evidence type="ECO:0000259" key="8">
    <source>
        <dbReference type="PROSITE" id="PS50928"/>
    </source>
</evidence>
<dbReference type="Proteomes" id="UP001596201">
    <property type="component" value="Unassembled WGS sequence"/>
</dbReference>
<evidence type="ECO:0000256" key="3">
    <source>
        <dbReference type="ARBA" id="ARBA00022475"/>
    </source>
</evidence>
<evidence type="ECO:0000313" key="10">
    <source>
        <dbReference type="Proteomes" id="UP001596201"/>
    </source>
</evidence>
<dbReference type="GO" id="GO:0005886">
    <property type="term" value="C:plasma membrane"/>
    <property type="evidence" value="ECO:0007669"/>
    <property type="project" value="UniProtKB-SubCell"/>
</dbReference>
<accession>A0ABD5RG39</accession>
<feature type="transmembrane region" description="Helical" evidence="7">
    <location>
        <begin position="23"/>
        <end position="42"/>
    </location>
</feature>
<comment type="similarity">
    <text evidence="7">Belongs to the binding-protein-dependent transport system permease family.</text>
</comment>
<dbReference type="Gene3D" id="1.10.3720.10">
    <property type="entry name" value="MetI-like"/>
    <property type="match status" value="1"/>
</dbReference>
<evidence type="ECO:0000256" key="1">
    <source>
        <dbReference type="ARBA" id="ARBA00004651"/>
    </source>
</evidence>
<dbReference type="EMBL" id="JBHSKX010000004">
    <property type="protein sequence ID" value="MFC5368712.1"/>
    <property type="molecule type" value="Genomic_DNA"/>
</dbReference>
<evidence type="ECO:0000256" key="2">
    <source>
        <dbReference type="ARBA" id="ARBA00022448"/>
    </source>
</evidence>
<keyword evidence="5 7" id="KW-1133">Transmembrane helix</keyword>
<comment type="subcellular location">
    <subcellularLocation>
        <location evidence="1 7">Cell membrane</location>
        <topology evidence="1 7">Multi-pass membrane protein</topology>
    </subcellularLocation>
</comment>
<organism evidence="9 10">
    <name type="scientific">Salinirubrum litoreum</name>
    <dbReference type="NCBI Taxonomy" id="1126234"/>
    <lineage>
        <taxon>Archaea</taxon>
        <taxon>Methanobacteriati</taxon>
        <taxon>Methanobacteriota</taxon>
        <taxon>Stenosarchaea group</taxon>
        <taxon>Halobacteria</taxon>
        <taxon>Halobacteriales</taxon>
        <taxon>Haloferacaceae</taxon>
        <taxon>Salinirubrum</taxon>
    </lineage>
</organism>
<keyword evidence="4 7" id="KW-0812">Transmembrane</keyword>
<keyword evidence="10" id="KW-1185">Reference proteome</keyword>
<dbReference type="PROSITE" id="PS50928">
    <property type="entry name" value="ABC_TM1"/>
    <property type="match status" value="1"/>
</dbReference>
<dbReference type="PANTHER" id="PTHR43744:SF12">
    <property type="entry name" value="ABC TRANSPORTER PERMEASE PROTEIN MG189-RELATED"/>
    <property type="match status" value="1"/>
</dbReference>